<gene>
    <name evidence="7" type="ORF">FHK87_01360</name>
</gene>
<dbReference type="GO" id="GO:0009279">
    <property type="term" value="C:cell outer membrane"/>
    <property type="evidence" value="ECO:0007669"/>
    <property type="project" value="UniProtKB-SubCell"/>
</dbReference>
<organism evidence="7 8">
    <name type="scientific">Aquimarina algicola</name>
    <dbReference type="NCBI Taxonomy" id="2589995"/>
    <lineage>
        <taxon>Bacteria</taxon>
        <taxon>Pseudomonadati</taxon>
        <taxon>Bacteroidota</taxon>
        <taxon>Flavobacteriia</taxon>
        <taxon>Flavobacteriales</taxon>
        <taxon>Flavobacteriaceae</taxon>
        <taxon>Aquimarina</taxon>
    </lineage>
</organism>
<proteinExistence type="predicted"/>
<keyword evidence="2 4" id="KW-0472">Membrane</keyword>
<dbReference type="InterPro" id="IPR006664">
    <property type="entry name" value="OMP_bac"/>
</dbReference>
<evidence type="ECO:0000256" key="2">
    <source>
        <dbReference type="ARBA" id="ARBA00023136"/>
    </source>
</evidence>
<evidence type="ECO:0000313" key="8">
    <source>
        <dbReference type="Proteomes" id="UP000315540"/>
    </source>
</evidence>
<dbReference type="Proteomes" id="UP000315540">
    <property type="component" value="Unassembled WGS sequence"/>
</dbReference>
<feature type="compositionally biased region" description="Basic and acidic residues" evidence="5">
    <location>
        <begin position="588"/>
        <end position="598"/>
    </location>
</feature>
<dbReference type="PROSITE" id="PS51123">
    <property type="entry name" value="OMPA_2"/>
    <property type="match status" value="1"/>
</dbReference>
<feature type="domain" description="OmpA-like" evidence="6">
    <location>
        <begin position="628"/>
        <end position="749"/>
    </location>
</feature>
<dbReference type="Gene3D" id="3.30.1330.60">
    <property type="entry name" value="OmpA-like domain"/>
    <property type="match status" value="1"/>
</dbReference>
<dbReference type="CDD" id="cd07185">
    <property type="entry name" value="OmpA_C-like"/>
    <property type="match status" value="1"/>
</dbReference>
<dbReference type="Pfam" id="PF01345">
    <property type="entry name" value="DUF11"/>
    <property type="match status" value="1"/>
</dbReference>
<evidence type="ECO:0000313" key="7">
    <source>
        <dbReference type="EMBL" id="TPN88891.1"/>
    </source>
</evidence>
<dbReference type="NCBIfam" id="TIGR01451">
    <property type="entry name" value="B_ant_repeat"/>
    <property type="match status" value="1"/>
</dbReference>
<dbReference type="SUPFAM" id="SSF103088">
    <property type="entry name" value="OmpA-like"/>
    <property type="match status" value="1"/>
</dbReference>
<dbReference type="EMBL" id="VFWZ01000001">
    <property type="protein sequence ID" value="TPN88891.1"/>
    <property type="molecule type" value="Genomic_DNA"/>
</dbReference>
<keyword evidence="8" id="KW-1185">Reference proteome</keyword>
<protein>
    <submittedName>
        <fullName evidence="7">DUF11 domain-containing protein</fullName>
    </submittedName>
</protein>
<dbReference type="PANTHER" id="PTHR30329:SF21">
    <property type="entry name" value="LIPOPROTEIN YIAD-RELATED"/>
    <property type="match status" value="1"/>
</dbReference>
<sequence length="749" mass="85011">MDNIKKCLEFGIKKTDNVEKEFTYKKNLLHLKTISLFLIFFWAADYSYGQVEVPLEKRKELTLKGDFKFVSNTILGKVSNDDGSGVFDPNKSYNDGGLNNQFKMGFIDIDNDPSTFNSSSADLIIDSNCNSIKHVGLYWTAAYADEDRKHDITSIKIKYPGQKSYSNITGAQVIHDYYNDEKSLFHQYSCYKDITQEVLNLDNPLGTYTVANIPATTTEVNDDATLGNGLAGGWTMVVIYQDDKKPRKRFYVYDGFVNIDSKAKPVAFSFDNFQTIPNGAVHGKIGVIAYEGDKGIRGDRFQVMSNETNRYKSLADGTNPMNNFFNANITENGKNVRTRVPASQNTLGYDADLFDIKNIRNSIIGNNQTEAKFRLLTDNDGYSVMAVAFSVEIYEPAIHILKRSKHTANNNYIRPEDIISPKQEITYKLTVYNDGNDDAKNTVIKDILPKNVTFVKESLVLPTKKIKTKFDKESRTLSFYVPNKMVKTDSEPFEITYNVMVDTGCESITSIDDILIVDQPVTAEFNGTLNETVKYSEGYNHINSCNVPDYYQFKLAIDISELNCPNASRFAFLPKQLSNRRLATLNPNERDQSNKENNTHSGGVTPEDIVPNKPSPTSITKSEVKLSRTINDLINLNEIYFDFDKWDITNKAELELNRVVKIMNEDYPDMIIKIETHSDSRGGDNYNLDLSQKRAESIYNYLISKNISKNRILSYEGFGESRPVNDCKDGIDCSEEQYKKNRRSSFVIM</sequence>
<dbReference type="Pfam" id="PF00691">
    <property type="entry name" value="OmpA"/>
    <property type="match status" value="1"/>
</dbReference>
<dbReference type="RefSeq" id="WP_140588879.1">
    <property type="nucleotide sequence ID" value="NZ_VFWZ01000001.1"/>
</dbReference>
<evidence type="ECO:0000256" key="1">
    <source>
        <dbReference type="ARBA" id="ARBA00004442"/>
    </source>
</evidence>
<accession>A0A504JQ45</accession>
<comment type="subcellular location">
    <subcellularLocation>
        <location evidence="1">Cell outer membrane</location>
    </subcellularLocation>
</comment>
<feature type="region of interest" description="Disordered" evidence="5">
    <location>
        <begin position="585"/>
        <end position="621"/>
    </location>
</feature>
<dbReference type="PRINTS" id="PR01021">
    <property type="entry name" value="OMPADOMAIN"/>
</dbReference>
<reference evidence="7 8" key="1">
    <citation type="submission" date="2019-06" db="EMBL/GenBank/DDBJ databases">
        <authorList>
            <person name="Meng X."/>
        </authorList>
    </citation>
    <scope>NUCLEOTIDE SEQUENCE [LARGE SCALE GENOMIC DNA]</scope>
    <source>
        <strain evidence="7 8">M625</strain>
    </source>
</reference>
<dbReference type="InterPro" id="IPR006665">
    <property type="entry name" value="OmpA-like"/>
</dbReference>
<keyword evidence="3" id="KW-0998">Cell outer membrane</keyword>
<name>A0A504JQ45_9FLAO</name>
<evidence type="ECO:0000256" key="3">
    <source>
        <dbReference type="ARBA" id="ARBA00023237"/>
    </source>
</evidence>
<dbReference type="AlphaFoldDB" id="A0A504JQ45"/>
<dbReference type="InterPro" id="IPR047589">
    <property type="entry name" value="DUF11_rpt"/>
</dbReference>
<dbReference type="OrthoDB" id="607469at2"/>
<dbReference type="PANTHER" id="PTHR30329">
    <property type="entry name" value="STATOR ELEMENT OF FLAGELLAR MOTOR COMPLEX"/>
    <property type="match status" value="1"/>
</dbReference>
<evidence type="ECO:0000256" key="5">
    <source>
        <dbReference type="SAM" id="MobiDB-lite"/>
    </source>
</evidence>
<evidence type="ECO:0000256" key="4">
    <source>
        <dbReference type="PROSITE-ProRule" id="PRU00473"/>
    </source>
</evidence>
<evidence type="ECO:0000259" key="6">
    <source>
        <dbReference type="PROSITE" id="PS51123"/>
    </source>
</evidence>
<dbReference type="InterPro" id="IPR050330">
    <property type="entry name" value="Bact_OuterMem_StrucFunc"/>
</dbReference>
<dbReference type="InterPro" id="IPR036737">
    <property type="entry name" value="OmpA-like_sf"/>
</dbReference>
<comment type="caution">
    <text evidence="7">The sequence shown here is derived from an EMBL/GenBank/DDBJ whole genome shotgun (WGS) entry which is preliminary data.</text>
</comment>
<dbReference type="InterPro" id="IPR001434">
    <property type="entry name" value="OmcB-like_DUF11"/>
</dbReference>